<dbReference type="AlphaFoldDB" id="A0A1A6BMS0"/>
<dbReference type="Proteomes" id="UP000093757">
    <property type="component" value="Unassembled WGS sequence"/>
</dbReference>
<evidence type="ECO:0000313" key="2">
    <source>
        <dbReference type="Proteomes" id="UP000093757"/>
    </source>
</evidence>
<comment type="caution">
    <text evidence="1">The sequence shown here is derived from an EMBL/GenBank/DDBJ whole genome shotgun (WGS) entry which is preliminary data.</text>
</comment>
<accession>A0A1A6BMS0</accession>
<proteinExistence type="predicted"/>
<evidence type="ECO:0000313" key="1">
    <source>
        <dbReference type="EMBL" id="OBS03638.1"/>
    </source>
</evidence>
<organism evidence="1 2">
    <name type="scientific">Mycobacterium gordonae</name>
    <dbReference type="NCBI Taxonomy" id="1778"/>
    <lineage>
        <taxon>Bacteria</taxon>
        <taxon>Bacillati</taxon>
        <taxon>Actinomycetota</taxon>
        <taxon>Actinomycetes</taxon>
        <taxon>Mycobacteriales</taxon>
        <taxon>Mycobacteriaceae</taxon>
        <taxon>Mycobacterium</taxon>
    </lineage>
</organism>
<name>A0A1A6BMS0_MYCGO</name>
<sequence length="74" mass="8508">MAALHLVKYRGILTDGGHCLQPLIRDDRNGAMFGARHQVDRRIAQLLQHDSDIFRRVIVNLTDQLRDSPINNFN</sequence>
<protein>
    <submittedName>
        <fullName evidence="1">Uncharacterized protein</fullName>
    </submittedName>
</protein>
<dbReference type="EMBL" id="MAEM01000046">
    <property type="protein sequence ID" value="OBS03638.1"/>
    <property type="molecule type" value="Genomic_DNA"/>
</dbReference>
<gene>
    <name evidence="1" type="ORF">A9W98_00670</name>
</gene>
<reference evidence="1 2" key="1">
    <citation type="submission" date="2016-06" db="EMBL/GenBank/DDBJ databases">
        <authorList>
            <person name="Kjaerup R.B."/>
            <person name="Dalgaard T.S."/>
            <person name="Juul-Madsen H.R."/>
        </authorList>
    </citation>
    <scope>NUCLEOTIDE SEQUENCE [LARGE SCALE GENOMIC DNA]</scope>
    <source>
        <strain evidence="1 2">1245752.6</strain>
    </source>
</reference>